<comment type="caution">
    <text evidence="2">The sequence shown here is derived from an EMBL/GenBank/DDBJ whole genome shotgun (WGS) entry which is preliminary data.</text>
</comment>
<dbReference type="RefSeq" id="WP_184895328.1">
    <property type="nucleotide sequence ID" value="NZ_JACHMX010000001.1"/>
</dbReference>
<dbReference type="Proteomes" id="UP000580861">
    <property type="component" value="Unassembled WGS sequence"/>
</dbReference>
<dbReference type="AlphaFoldDB" id="A0A841AXU1"/>
<feature type="compositionally biased region" description="Basic and acidic residues" evidence="1">
    <location>
        <begin position="213"/>
        <end position="230"/>
    </location>
</feature>
<name>A0A841AXU1_9PSEU</name>
<evidence type="ECO:0000313" key="3">
    <source>
        <dbReference type="Proteomes" id="UP000580861"/>
    </source>
</evidence>
<accession>A0A841AXU1</accession>
<sequence>MRRPVFSTSLHERGLVRDDLHRQLVGVEPQLGGDGDVLALELLVELLQSFGGQGDADVAHDEGDGLLGLDLDDVVVGLLAIQLDLVRLRDLAGLRDLLDGPRRVAFLDGLRHHRAEQLRDRVLAVGRDLHVRLVDLLAVAVHDHRELAVLAVVQALAGRRVLLGALAGQRRELDRVAERGRKRALRFGRSGSSRAGLLVATAGGQRQNGGRGDGGERDYALQEDRSEKLI</sequence>
<proteinExistence type="predicted"/>
<feature type="region of interest" description="Disordered" evidence="1">
    <location>
        <begin position="202"/>
        <end position="230"/>
    </location>
</feature>
<protein>
    <submittedName>
        <fullName evidence="2">Uncharacterized protein</fullName>
    </submittedName>
</protein>
<dbReference type="EMBL" id="JACHMX010000001">
    <property type="protein sequence ID" value="MBB5852686.1"/>
    <property type="molecule type" value="Genomic_DNA"/>
</dbReference>
<gene>
    <name evidence="2" type="ORF">HDA45_002773</name>
</gene>
<keyword evidence="3" id="KW-1185">Reference proteome</keyword>
<evidence type="ECO:0000313" key="2">
    <source>
        <dbReference type="EMBL" id="MBB5852686.1"/>
    </source>
</evidence>
<evidence type="ECO:0000256" key="1">
    <source>
        <dbReference type="SAM" id="MobiDB-lite"/>
    </source>
</evidence>
<organism evidence="2 3">
    <name type="scientific">Amycolatopsis umgeniensis</name>
    <dbReference type="NCBI Taxonomy" id="336628"/>
    <lineage>
        <taxon>Bacteria</taxon>
        <taxon>Bacillati</taxon>
        <taxon>Actinomycetota</taxon>
        <taxon>Actinomycetes</taxon>
        <taxon>Pseudonocardiales</taxon>
        <taxon>Pseudonocardiaceae</taxon>
        <taxon>Amycolatopsis</taxon>
    </lineage>
</organism>
<reference evidence="2 3" key="1">
    <citation type="submission" date="2020-08" db="EMBL/GenBank/DDBJ databases">
        <title>Sequencing the genomes of 1000 actinobacteria strains.</title>
        <authorList>
            <person name="Klenk H.-P."/>
        </authorList>
    </citation>
    <scope>NUCLEOTIDE SEQUENCE [LARGE SCALE GENOMIC DNA]</scope>
    <source>
        <strain evidence="2 3">DSM 45272</strain>
    </source>
</reference>